<gene>
    <name evidence="2" type="ORF">GCM10022402_43350</name>
</gene>
<accession>A0ABP7GAU1</accession>
<dbReference type="RefSeq" id="WP_344975619.1">
    <property type="nucleotide sequence ID" value="NZ_BAABDD010000031.1"/>
</dbReference>
<name>A0ABP7GAU1_9ACTN</name>
<protein>
    <submittedName>
        <fullName evidence="2">Uncharacterized protein</fullName>
    </submittedName>
</protein>
<dbReference type="EMBL" id="BAABDD010000031">
    <property type="protein sequence ID" value="GAA3760834.1"/>
    <property type="molecule type" value="Genomic_DNA"/>
</dbReference>
<sequence>MLVEGTQRVLGAMCIPGLITPTRGCFRAEATVTVPATGPDGEDRSEQPYRPGRPEPGSSLHLWRGLDITAEQEWTVHRPDGERIQRDGQRLTLELGGSRRVQNLSDDPGDPVPWSFWTEDWMAELLEPSRLLGLIDRITALHEEDADLIRISALPHHRLPSPYNGAADTHISSLDLTAEAHSGRIREILAHHADSSVDHYRLLESRETAEESPVYTQG</sequence>
<reference evidence="3" key="1">
    <citation type="journal article" date="2019" name="Int. J. Syst. Evol. Microbiol.">
        <title>The Global Catalogue of Microorganisms (GCM) 10K type strain sequencing project: providing services to taxonomists for standard genome sequencing and annotation.</title>
        <authorList>
            <consortium name="The Broad Institute Genomics Platform"/>
            <consortium name="The Broad Institute Genome Sequencing Center for Infectious Disease"/>
            <person name="Wu L."/>
            <person name="Ma J."/>
        </authorList>
    </citation>
    <scope>NUCLEOTIDE SEQUENCE [LARGE SCALE GENOMIC DNA]</scope>
    <source>
        <strain evidence="3">JCM 17137</strain>
    </source>
</reference>
<evidence type="ECO:0000256" key="1">
    <source>
        <dbReference type="SAM" id="MobiDB-lite"/>
    </source>
</evidence>
<keyword evidence="3" id="KW-1185">Reference proteome</keyword>
<evidence type="ECO:0000313" key="2">
    <source>
        <dbReference type="EMBL" id="GAA3760834.1"/>
    </source>
</evidence>
<dbReference type="Proteomes" id="UP001500908">
    <property type="component" value="Unassembled WGS sequence"/>
</dbReference>
<organism evidence="2 3">
    <name type="scientific">Salinactinospora qingdaonensis</name>
    <dbReference type="NCBI Taxonomy" id="702744"/>
    <lineage>
        <taxon>Bacteria</taxon>
        <taxon>Bacillati</taxon>
        <taxon>Actinomycetota</taxon>
        <taxon>Actinomycetes</taxon>
        <taxon>Streptosporangiales</taxon>
        <taxon>Nocardiopsidaceae</taxon>
        <taxon>Salinactinospora</taxon>
    </lineage>
</organism>
<comment type="caution">
    <text evidence="2">The sequence shown here is derived from an EMBL/GenBank/DDBJ whole genome shotgun (WGS) entry which is preliminary data.</text>
</comment>
<evidence type="ECO:0000313" key="3">
    <source>
        <dbReference type="Proteomes" id="UP001500908"/>
    </source>
</evidence>
<feature type="region of interest" description="Disordered" evidence="1">
    <location>
        <begin position="34"/>
        <end position="60"/>
    </location>
</feature>
<proteinExistence type="predicted"/>